<dbReference type="Gene3D" id="3.40.50.300">
    <property type="entry name" value="P-loop containing nucleotide triphosphate hydrolases"/>
    <property type="match status" value="1"/>
</dbReference>
<dbReference type="InterPro" id="IPR002035">
    <property type="entry name" value="VWF_A"/>
</dbReference>
<dbReference type="SMART" id="SM00327">
    <property type="entry name" value="VWA"/>
    <property type="match status" value="1"/>
</dbReference>
<dbReference type="InterPro" id="IPR036465">
    <property type="entry name" value="vWFA_dom_sf"/>
</dbReference>
<accession>A0A1B1MZ41</accession>
<dbReference type="Pfam" id="PF13519">
    <property type="entry name" value="VWA_2"/>
    <property type="match status" value="1"/>
</dbReference>
<dbReference type="Gene3D" id="3.40.50.410">
    <property type="entry name" value="von Willebrand factor, type A domain"/>
    <property type="match status" value="1"/>
</dbReference>
<proteinExistence type="inferred from homology"/>
<gene>
    <name evidence="5" type="ORF">AWM70_07410</name>
</gene>
<dbReference type="InterPro" id="IPR041702">
    <property type="entry name" value="BchD/ChlD_VWA"/>
</dbReference>
<feature type="domain" description="VWFA" evidence="4">
    <location>
        <begin position="466"/>
        <end position="650"/>
    </location>
</feature>
<reference evidence="5 6" key="1">
    <citation type="submission" date="2016-01" db="EMBL/GenBank/DDBJ databases">
        <title>Complete Genome Sequence of Paenibacillus yonginensis DCY84, a novel Plant Growth-Promoting Bacteria with Elicitation of Induced Systemic Resistance.</title>
        <authorList>
            <person name="Kim Y.J."/>
            <person name="Yang D.C."/>
            <person name="Sukweenadhi J."/>
        </authorList>
    </citation>
    <scope>NUCLEOTIDE SEQUENCE [LARGE SCALE GENOMIC DNA]</scope>
    <source>
        <strain evidence="5 6">DCY84</strain>
    </source>
</reference>
<feature type="compositionally biased region" description="Polar residues" evidence="3">
    <location>
        <begin position="346"/>
        <end position="356"/>
    </location>
</feature>
<evidence type="ECO:0000256" key="2">
    <source>
        <dbReference type="SAM" id="Coils"/>
    </source>
</evidence>
<dbReference type="STRING" id="1462996.AWM70_07410"/>
<dbReference type="GO" id="GO:0016887">
    <property type="term" value="F:ATP hydrolysis activity"/>
    <property type="evidence" value="ECO:0007669"/>
    <property type="project" value="InterPro"/>
</dbReference>
<name>A0A1B1MZ41_9BACL</name>
<evidence type="ECO:0000313" key="6">
    <source>
        <dbReference type="Proteomes" id="UP000092573"/>
    </source>
</evidence>
<organism evidence="5 6">
    <name type="scientific">Paenibacillus yonginensis</name>
    <dbReference type="NCBI Taxonomy" id="1462996"/>
    <lineage>
        <taxon>Bacteria</taxon>
        <taxon>Bacillati</taxon>
        <taxon>Bacillota</taxon>
        <taxon>Bacilli</taxon>
        <taxon>Bacillales</taxon>
        <taxon>Paenibacillaceae</taxon>
        <taxon>Paenibacillus</taxon>
    </lineage>
</organism>
<sequence length="652" mass="71453">MSLQPFPFPAMTGGEKQGTALALMLHLLHPGLGGVLLSGPKGTGKSTWLNGLRELVPHLRTTVIPVGVTEDRLLGGLDWGGLNGAAGEAAGDSAGIKFREGLLAESDNGLLLVDQINRLPAELLYPLMEGAKSKRLQLEREGVSREMPCSFRLFAAMDPEEGELSPGILDGFGLCLFIPNDFDVQNRLEISSRRLAFEEDPASFIDQYSEQMKQLRQRLERASALLPSVTAQPKVLLLAAEVAHEAGCDGQRGEYFLIESARALAAWENRTSVTEADIAGVARWVLPHRMKERPEQAHPRETEGSGESGQAPEEDQEFNAGSPSSNAGSSLQGHEPREEQNPFEASLSSDEQLSEPSSDKPDREKIHEIGRSLAEEALKIQVNAALNKTQAKQGGGGKRQLVRSINQRGRYRAAALPKGKITDLALDATLRAAAPFQRIRTGKQTAFQLEARDFRQKVRYARSGTVILFAVDASGSMSARKRMEAVKGAIYTLLNEAYVQRDRIGMLAFRKNEAELVLPFTRSVEFAVKQLRELPTGGRTPLGHALRSTWDMVQKHGLLNQGQAPVVVWLTDGKANQGTVPGMSIAEITEECHRLASRFRQAGMHTLVLDTEQGYLRLGQARKLAEVMGASYYKLEQLQDSEVVNAVRHILH</sequence>
<dbReference type="EMBL" id="CP014167">
    <property type="protein sequence ID" value="ANS74428.1"/>
    <property type="molecule type" value="Genomic_DNA"/>
</dbReference>
<dbReference type="Proteomes" id="UP000092573">
    <property type="component" value="Chromosome"/>
</dbReference>
<dbReference type="InterPro" id="IPR027417">
    <property type="entry name" value="P-loop_NTPase"/>
</dbReference>
<feature type="compositionally biased region" description="Basic and acidic residues" evidence="3">
    <location>
        <begin position="292"/>
        <end position="303"/>
    </location>
</feature>
<dbReference type="PANTHER" id="PTHR35023:SF1">
    <property type="entry name" value="MG-PROTOPORPHYRIN IX CHELATASE"/>
    <property type="match status" value="1"/>
</dbReference>
<dbReference type="PANTHER" id="PTHR35023">
    <property type="entry name" value="CHELATASE-RELATED"/>
    <property type="match status" value="1"/>
</dbReference>
<dbReference type="CDD" id="cd01451">
    <property type="entry name" value="vWA_Magnesium_chelatase"/>
    <property type="match status" value="1"/>
</dbReference>
<dbReference type="Gene3D" id="1.10.8.80">
    <property type="entry name" value="Magnesium chelatase subunit I, C-Terminal domain"/>
    <property type="match status" value="1"/>
</dbReference>
<evidence type="ECO:0000313" key="5">
    <source>
        <dbReference type="EMBL" id="ANS74428.1"/>
    </source>
</evidence>
<keyword evidence="6" id="KW-1185">Reference proteome</keyword>
<protein>
    <recommendedName>
        <fullName evidence="4">VWFA domain-containing protein</fullName>
    </recommendedName>
</protein>
<dbReference type="InterPro" id="IPR052989">
    <property type="entry name" value="Mg-chelatase_DI-like"/>
</dbReference>
<dbReference type="OrthoDB" id="9775079at2"/>
<dbReference type="PROSITE" id="PS50234">
    <property type="entry name" value="VWFA"/>
    <property type="match status" value="1"/>
</dbReference>
<dbReference type="GO" id="GO:0005524">
    <property type="term" value="F:ATP binding"/>
    <property type="evidence" value="ECO:0007669"/>
    <property type="project" value="InterPro"/>
</dbReference>
<evidence type="ECO:0000256" key="1">
    <source>
        <dbReference type="ARBA" id="ARBA00005799"/>
    </source>
</evidence>
<dbReference type="SUPFAM" id="SSF53300">
    <property type="entry name" value="vWA-like"/>
    <property type="match status" value="1"/>
</dbReference>
<evidence type="ECO:0000256" key="3">
    <source>
        <dbReference type="SAM" id="MobiDB-lite"/>
    </source>
</evidence>
<comment type="similarity">
    <text evidence="1">Belongs to the Mg-chelatase subunits D/I family.</text>
</comment>
<keyword evidence="2" id="KW-0175">Coiled coil</keyword>
<dbReference type="InterPro" id="IPR011704">
    <property type="entry name" value="ATPase_dyneun-rel_AAA"/>
</dbReference>
<dbReference type="AlphaFoldDB" id="A0A1B1MZ41"/>
<dbReference type="InterPro" id="IPR041628">
    <property type="entry name" value="ChlI/MoxR_AAA_lid"/>
</dbReference>
<feature type="compositionally biased region" description="Low complexity" evidence="3">
    <location>
        <begin position="319"/>
        <end position="330"/>
    </location>
</feature>
<dbReference type="Pfam" id="PF07728">
    <property type="entry name" value="AAA_5"/>
    <property type="match status" value="1"/>
</dbReference>
<feature type="coiled-coil region" evidence="2">
    <location>
        <begin position="205"/>
        <end position="232"/>
    </location>
</feature>
<evidence type="ECO:0000259" key="4">
    <source>
        <dbReference type="PROSITE" id="PS50234"/>
    </source>
</evidence>
<dbReference type="RefSeq" id="WP_068695096.1">
    <property type="nucleotide sequence ID" value="NZ_CP014167.1"/>
</dbReference>
<dbReference type="KEGG" id="pyg:AWM70_07410"/>
<dbReference type="SUPFAM" id="SSF52540">
    <property type="entry name" value="P-loop containing nucleoside triphosphate hydrolases"/>
    <property type="match status" value="1"/>
</dbReference>
<feature type="region of interest" description="Disordered" evidence="3">
    <location>
        <begin position="290"/>
        <end position="364"/>
    </location>
</feature>
<dbReference type="Pfam" id="PF17863">
    <property type="entry name" value="AAA_lid_2"/>
    <property type="match status" value="1"/>
</dbReference>